<dbReference type="HAMAP" id="MF_00110">
    <property type="entry name" value="DHQ_synthase"/>
    <property type="match status" value="1"/>
</dbReference>
<dbReference type="GO" id="GO:0008652">
    <property type="term" value="P:amino acid biosynthetic process"/>
    <property type="evidence" value="ECO:0007669"/>
    <property type="project" value="UniProtKB-KW"/>
</dbReference>
<comment type="caution">
    <text evidence="18">Lacks conserved residue(s) required for the propagation of feature annotation.</text>
</comment>
<dbReference type="PANTHER" id="PTHR43622">
    <property type="entry name" value="3-DEHYDROQUINATE SYNTHASE"/>
    <property type="match status" value="1"/>
</dbReference>
<dbReference type="OrthoDB" id="9806583at2"/>
<comment type="function">
    <text evidence="18">Catalyzes the conversion of 3-deoxy-D-arabino-heptulosonate 7-phosphate (DAHP) to dehydroquinate (DHQ).</text>
</comment>
<keyword evidence="13 18" id="KW-0862">Zinc</keyword>
<keyword evidence="11 18" id="KW-0479">Metal-binding</keyword>
<dbReference type="Proteomes" id="UP000016057">
    <property type="component" value="Unassembled WGS sequence"/>
</dbReference>
<evidence type="ECO:0000256" key="7">
    <source>
        <dbReference type="ARBA" id="ARBA00013031"/>
    </source>
</evidence>
<comment type="caution">
    <text evidence="21">The sequence shown here is derived from an EMBL/GenBank/DDBJ whole genome shotgun (WGS) entry which is preliminary data.</text>
</comment>
<accession>K8Z8P0</accession>
<dbReference type="PIRSF" id="PIRSF001455">
    <property type="entry name" value="DHQ_synth"/>
    <property type="match status" value="1"/>
</dbReference>
<evidence type="ECO:0000256" key="15">
    <source>
        <dbReference type="ARBA" id="ARBA00023141"/>
    </source>
</evidence>
<dbReference type="GO" id="GO:0005737">
    <property type="term" value="C:cytoplasm"/>
    <property type="evidence" value="ECO:0007669"/>
    <property type="project" value="UniProtKB-SubCell"/>
</dbReference>
<comment type="catalytic activity">
    <reaction evidence="1 18">
        <text>7-phospho-2-dehydro-3-deoxy-D-arabino-heptonate = 3-dehydroquinate + phosphate</text>
        <dbReference type="Rhea" id="RHEA:21968"/>
        <dbReference type="ChEBI" id="CHEBI:32364"/>
        <dbReference type="ChEBI" id="CHEBI:43474"/>
        <dbReference type="ChEBI" id="CHEBI:58394"/>
        <dbReference type="EC" id="4.2.3.4"/>
    </reaction>
</comment>
<comment type="similarity">
    <text evidence="6 18">Belongs to the sugar phosphate cyclases superfamily. Dehydroquinate synthase family.</text>
</comment>
<dbReference type="GO" id="GO:0046872">
    <property type="term" value="F:metal ion binding"/>
    <property type="evidence" value="ECO:0007669"/>
    <property type="project" value="UniProtKB-KW"/>
</dbReference>
<dbReference type="CDD" id="cd08195">
    <property type="entry name" value="DHQS"/>
    <property type="match status" value="1"/>
</dbReference>
<dbReference type="PANTHER" id="PTHR43622:SF7">
    <property type="entry name" value="3-DEHYDROQUINATE SYNTHASE, CHLOROPLASTIC"/>
    <property type="match status" value="1"/>
</dbReference>
<feature type="domain" description="3-dehydroquinate synthase C-terminal" evidence="20">
    <location>
        <begin position="180"/>
        <end position="322"/>
    </location>
</feature>
<keyword evidence="10 18" id="KW-0028">Amino-acid biosynthesis</keyword>
<dbReference type="UniPathway" id="UPA00053">
    <property type="reaction ID" value="UER00085"/>
</dbReference>
<dbReference type="AlphaFoldDB" id="K8Z8P0"/>
<dbReference type="Pfam" id="PF01761">
    <property type="entry name" value="DHQ_synthase"/>
    <property type="match status" value="1"/>
</dbReference>
<dbReference type="InterPro" id="IPR030960">
    <property type="entry name" value="DHQS/DOIS_N"/>
</dbReference>
<feature type="binding site" evidence="18">
    <location>
        <begin position="104"/>
        <end position="108"/>
    </location>
    <ligand>
        <name>NAD(+)</name>
        <dbReference type="ChEBI" id="CHEBI:57540"/>
    </ligand>
</feature>
<comment type="pathway">
    <text evidence="5 18">Metabolic intermediate biosynthesis; chorismate biosynthesis; chorismate from D-erythrose 4-phosphate and phosphoenolpyruvate: step 2/7.</text>
</comment>
<evidence type="ECO:0000313" key="21">
    <source>
        <dbReference type="EMBL" id="EKU27265.1"/>
    </source>
</evidence>
<evidence type="ECO:0000256" key="16">
    <source>
        <dbReference type="ARBA" id="ARBA00023239"/>
    </source>
</evidence>
<evidence type="ECO:0000256" key="2">
    <source>
        <dbReference type="ARBA" id="ARBA00001911"/>
    </source>
</evidence>
<evidence type="ECO:0000256" key="4">
    <source>
        <dbReference type="ARBA" id="ARBA00004496"/>
    </source>
</evidence>
<keyword evidence="14 18" id="KW-0520">NAD</keyword>
<keyword evidence="15 18" id="KW-0057">Aromatic amino acid biosynthesis</keyword>
<dbReference type="Gene3D" id="3.40.50.1970">
    <property type="match status" value="1"/>
</dbReference>
<keyword evidence="12 18" id="KW-0547">Nucleotide-binding</keyword>
<evidence type="ECO:0000256" key="17">
    <source>
        <dbReference type="ARBA" id="ARBA00023285"/>
    </source>
</evidence>
<protein>
    <recommendedName>
        <fullName evidence="8 18">3-dehydroquinate synthase</fullName>
        <shortName evidence="18">DHQS</shortName>
        <ecNumber evidence="7 18">4.2.3.4</ecNumber>
    </recommendedName>
</protein>
<dbReference type="EC" id="4.2.3.4" evidence="7 18"/>
<evidence type="ECO:0000256" key="11">
    <source>
        <dbReference type="ARBA" id="ARBA00022723"/>
    </source>
</evidence>
<dbReference type="EMBL" id="AMYT01000017">
    <property type="protein sequence ID" value="EKU27265.1"/>
    <property type="molecule type" value="Genomic_DNA"/>
</dbReference>
<dbReference type="GO" id="GO:0009073">
    <property type="term" value="P:aromatic amino acid family biosynthetic process"/>
    <property type="evidence" value="ECO:0007669"/>
    <property type="project" value="UniProtKB-KW"/>
</dbReference>
<feature type="binding site" evidence="18">
    <location>
        <position position="150"/>
    </location>
    <ligand>
        <name>NAD(+)</name>
        <dbReference type="ChEBI" id="CHEBI:57540"/>
    </ligand>
</feature>
<comment type="cofactor">
    <cofactor evidence="18">
        <name>Co(2+)</name>
        <dbReference type="ChEBI" id="CHEBI:48828"/>
    </cofactor>
    <cofactor evidence="18">
        <name>Zn(2+)</name>
        <dbReference type="ChEBI" id="CHEBI:29105"/>
    </cofactor>
    <text evidence="18">Binds 1 divalent metal cation per subunit. Can use either Co(2+) or Zn(2+).</text>
</comment>
<comment type="cofactor">
    <cofactor evidence="2 18">
        <name>NAD(+)</name>
        <dbReference type="ChEBI" id="CHEBI:57540"/>
    </cofactor>
</comment>
<keyword evidence="17 18" id="KW-0170">Cobalt</keyword>
<proteinExistence type="inferred from homology"/>
<evidence type="ECO:0000256" key="13">
    <source>
        <dbReference type="ARBA" id="ARBA00022833"/>
    </source>
</evidence>
<feature type="domain" description="3-dehydroquinate synthase N-terminal" evidence="19">
    <location>
        <begin position="67"/>
        <end position="173"/>
    </location>
</feature>
<dbReference type="FunFam" id="3.40.50.1970:FF:000007">
    <property type="entry name" value="Pentafunctional AROM polypeptide"/>
    <property type="match status" value="1"/>
</dbReference>
<evidence type="ECO:0000256" key="18">
    <source>
        <dbReference type="HAMAP-Rule" id="MF_00110"/>
    </source>
</evidence>
<keyword evidence="16 18" id="KW-0456">Lyase</keyword>
<gene>
    <name evidence="18" type="primary">aroB</name>
    <name evidence="21" type="ORF">C683_0596</name>
</gene>
<organism evidence="21 22">
    <name type="scientific">Catellicoccus marimammalium M35/04/3</name>
    <dbReference type="NCBI Taxonomy" id="1234409"/>
    <lineage>
        <taxon>Bacteria</taxon>
        <taxon>Bacillati</taxon>
        <taxon>Bacillota</taxon>
        <taxon>Bacilli</taxon>
        <taxon>Lactobacillales</taxon>
        <taxon>Enterococcaceae</taxon>
        <taxon>Catellicoccus</taxon>
    </lineage>
</organism>
<dbReference type="GO" id="GO:0000166">
    <property type="term" value="F:nucleotide binding"/>
    <property type="evidence" value="ECO:0007669"/>
    <property type="project" value="UniProtKB-KW"/>
</dbReference>
<dbReference type="SUPFAM" id="SSF56796">
    <property type="entry name" value="Dehydroquinate synthase-like"/>
    <property type="match status" value="1"/>
</dbReference>
<dbReference type="RefSeq" id="WP_009489868.1">
    <property type="nucleotide sequence ID" value="NZ_AMYT01000017.1"/>
</dbReference>
<name>K8Z8P0_9ENTE</name>
<evidence type="ECO:0000256" key="12">
    <source>
        <dbReference type="ARBA" id="ARBA00022741"/>
    </source>
</evidence>
<evidence type="ECO:0000313" key="22">
    <source>
        <dbReference type="Proteomes" id="UP000016057"/>
    </source>
</evidence>
<feature type="binding site" evidence="18">
    <location>
        <position position="245"/>
    </location>
    <ligand>
        <name>Zn(2+)</name>
        <dbReference type="ChEBI" id="CHEBI:29105"/>
    </ligand>
</feature>
<feature type="binding site" evidence="18">
    <location>
        <begin position="70"/>
        <end position="75"/>
    </location>
    <ligand>
        <name>NAD(+)</name>
        <dbReference type="ChEBI" id="CHEBI:57540"/>
    </ligand>
</feature>
<dbReference type="NCBIfam" id="TIGR01357">
    <property type="entry name" value="aroB"/>
    <property type="match status" value="1"/>
</dbReference>
<comment type="subcellular location">
    <subcellularLocation>
        <location evidence="4 18">Cytoplasm</location>
    </subcellularLocation>
</comment>
<evidence type="ECO:0000256" key="10">
    <source>
        <dbReference type="ARBA" id="ARBA00022605"/>
    </source>
</evidence>
<keyword evidence="22" id="KW-1185">Reference proteome</keyword>
<feature type="binding site" evidence="18">
    <location>
        <position position="183"/>
    </location>
    <ligand>
        <name>Zn(2+)</name>
        <dbReference type="ChEBI" id="CHEBI:29105"/>
    </ligand>
</feature>
<evidence type="ECO:0000256" key="6">
    <source>
        <dbReference type="ARBA" id="ARBA00005412"/>
    </source>
</evidence>
<dbReference type="Gene3D" id="1.20.1090.10">
    <property type="entry name" value="Dehydroquinate synthase-like - alpha domain"/>
    <property type="match status" value="1"/>
</dbReference>
<feature type="binding site" evidence="18">
    <location>
        <position position="141"/>
    </location>
    <ligand>
        <name>NAD(+)</name>
        <dbReference type="ChEBI" id="CHEBI:57540"/>
    </ligand>
</feature>
<dbReference type="PATRIC" id="fig|1234409.3.peg.546"/>
<dbReference type="GO" id="GO:0003856">
    <property type="term" value="F:3-dehydroquinate synthase activity"/>
    <property type="evidence" value="ECO:0007669"/>
    <property type="project" value="UniProtKB-UniRule"/>
</dbReference>
<dbReference type="Pfam" id="PF24621">
    <property type="entry name" value="DHQS_C"/>
    <property type="match status" value="1"/>
</dbReference>
<comment type="cofactor">
    <cofactor evidence="3">
        <name>Zn(2+)</name>
        <dbReference type="ChEBI" id="CHEBI:29105"/>
    </cofactor>
</comment>
<evidence type="ECO:0000259" key="20">
    <source>
        <dbReference type="Pfam" id="PF24621"/>
    </source>
</evidence>
<sequence length="354" mass="40507">MEVEVNTQPNYQVKIENHLFQTIGKEIRHYWTPRKVMVVTDYTVQALYYDELQEQLQKEGFEVFLFSFPEGERNKSLEIAEQLYEGLAEQGFNRGDGIIALGGGVVGDLTGFVAATYMRGIPFLQIPTTLLAQVDSSIGGKTAVNLPFGKNLVGAFYQPDAVFIDPIMLQTLEWPYLAEGLAEVIKMAMIGDKELWEHLQTLPLEKEAFFAQLPYIITRACQQKADIVRQDPYDYGLRRKLNFGHTIAHALEAIDDYKGLRHGAAVAIGMVAILQLAYKEQWIENETMIEELIQLLEKFHLPTEYDEVGMDEIFEYIVRDKKGMKDEITLVLVNEIGQSFFKTISYEELWEILE</sequence>
<evidence type="ECO:0000256" key="5">
    <source>
        <dbReference type="ARBA" id="ARBA00004661"/>
    </source>
</evidence>
<feature type="binding site" evidence="18">
    <location>
        <position position="262"/>
    </location>
    <ligand>
        <name>Zn(2+)</name>
        <dbReference type="ChEBI" id="CHEBI:29105"/>
    </ligand>
</feature>
<dbReference type="InterPro" id="IPR016037">
    <property type="entry name" value="DHQ_synth_AroB"/>
</dbReference>
<dbReference type="InterPro" id="IPR030963">
    <property type="entry name" value="DHQ_synth_fam"/>
</dbReference>
<evidence type="ECO:0000259" key="19">
    <source>
        <dbReference type="Pfam" id="PF01761"/>
    </source>
</evidence>
<dbReference type="eggNOG" id="COG0337">
    <property type="taxonomic scope" value="Bacteria"/>
</dbReference>
<evidence type="ECO:0000256" key="8">
    <source>
        <dbReference type="ARBA" id="ARBA00017684"/>
    </source>
</evidence>
<evidence type="ECO:0000256" key="1">
    <source>
        <dbReference type="ARBA" id="ARBA00001393"/>
    </source>
</evidence>
<dbReference type="STRING" id="1234409.C683_0596"/>
<reference evidence="21 22" key="1">
    <citation type="journal article" date="2013" name="Genome Announc.">
        <title>Draft Genome Sequence of Catellicoccus marimammalium, a Novel Species Commonly Found in Gull Feces.</title>
        <authorList>
            <person name="Weigand M.R."/>
            <person name="Ryu H."/>
            <person name="Bozcek L."/>
            <person name="Konstantinidis K.T."/>
            <person name="Santo Domingo J.W."/>
        </authorList>
    </citation>
    <scope>NUCLEOTIDE SEQUENCE [LARGE SCALE GENOMIC DNA]</scope>
    <source>
        <strain evidence="21 22">M35/04/3</strain>
    </source>
</reference>
<dbReference type="InterPro" id="IPR056179">
    <property type="entry name" value="DHQS_C"/>
</dbReference>
<evidence type="ECO:0000256" key="9">
    <source>
        <dbReference type="ARBA" id="ARBA00022490"/>
    </source>
</evidence>
<evidence type="ECO:0000256" key="3">
    <source>
        <dbReference type="ARBA" id="ARBA00001947"/>
    </source>
</evidence>
<keyword evidence="9 18" id="KW-0963">Cytoplasm</keyword>
<evidence type="ECO:0000256" key="14">
    <source>
        <dbReference type="ARBA" id="ARBA00023027"/>
    </source>
</evidence>
<feature type="binding site" evidence="18">
    <location>
        <begin position="128"/>
        <end position="129"/>
    </location>
    <ligand>
        <name>NAD(+)</name>
        <dbReference type="ChEBI" id="CHEBI:57540"/>
    </ligand>
</feature>
<dbReference type="InterPro" id="IPR050071">
    <property type="entry name" value="Dehydroquinate_synthase"/>
</dbReference>
<dbReference type="GO" id="GO:0009423">
    <property type="term" value="P:chorismate biosynthetic process"/>
    <property type="evidence" value="ECO:0007669"/>
    <property type="project" value="UniProtKB-UniRule"/>
</dbReference>